<evidence type="ECO:0000256" key="5">
    <source>
        <dbReference type="ARBA" id="ARBA00022537"/>
    </source>
</evidence>
<evidence type="ECO:0000256" key="12">
    <source>
        <dbReference type="PROSITE-ProRule" id="PRU00023"/>
    </source>
</evidence>
<keyword evidence="5" id="KW-1052">Target cell membrane</keyword>
<evidence type="ECO:0000256" key="3">
    <source>
        <dbReference type="ARBA" id="ARBA00022483"/>
    </source>
</evidence>
<keyword evidence="4" id="KW-0964">Secreted</keyword>
<name>A0A8X6MHC8_NEPPI</name>
<dbReference type="GO" id="GO:0044231">
    <property type="term" value="C:host cell presynaptic membrane"/>
    <property type="evidence" value="ECO:0007669"/>
    <property type="project" value="UniProtKB-KW"/>
</dbReference>
<feature type="repeat" description="ANK" evidence="12">
    <location>
        <begin position="437"/>
        <end position="469"/>
    </location>
</feature>
<dbReference type="SMART" id="SM00248">
    <property type="entry name" value="ANK"/>
    <property type="match status" value="19"/>
</dbReference>
<dbReference type="GO" id="GO:0044218">
    <property type="term" value="C:other organism cell membrane"/>
    <property type="evidence" value="ECO:0007669"/>
    <property type="project" value="UniProtKB-KW"/>
</dbReference>
<dbReference type="SUPFAM" id="SSF48452">
    <property type="entry name" value="TPR-like"/>
    <property type="match status" value="1"/>
</dbReference>
<accession>A0A8X6MHC8</accession>
<dbReference type="EMBL" id="BMAW01092691">
    <property type="protein sequence ID" value="GFS56364.1"/>
    <property type="molecule type" value="Genomic_DNA"/>
</dbReference>
<feature type="repeat" description="ANK" evidence="12">
    <location>
        <begin position="661"/>
        <end position="693"/>
    </location>
</feature>
<feature type="repeat" description="ANK" evidence="12">
    <location>
        <begin position="728"/>
        <end position="761"/>
    </location>
</feature>
<dbReference type="PANTHER" id="PTHR24126">
    <property type="entry name" value="ANKYRIN REPEAT, PH AND SEC7 DOMAIN CONTAINING PROTEIN SECG-RELATED"/>
    <property type="match status" value="1"/>
</dbReference>
<keyword evidence="11" id="KW-0472">Membrane</keyword>
<evidence type="ECO:0000256" key="6">
    <source>
        <dbReference type="ARBA" id="ARBA00022656"/>
    </source>
</evidence>
<keyword evidence="8" id="KW-0677">Repeat</keyword>
<feature type="repeat" description="ANK" evidence="12">
    <location>
        <begin position="533"/>
        <end position="565"/>
    </location>
</feature>
<keyword evidence="14" id="KW-1185">Reference proteome</keyword>
<dbReference type="InterPro" id="IPR036770">
    <property type="entry name" value="Ankyrin_rpt-contain_sf"/>
</dbReference>
<feature type="repeat" description="ANK" evidence="12">
    <location>
        <begin position="694"/>
        <end position="726"/>
    </location>
</feature>
<keyword evidence="10 12" id="KW-0040">ANK repeat</keyword>
<dbReference type="Pfam" id="PF00023">
    <property type="entry name" value="Ank"/>
    <property type="match status" value="1"/>
</dbReference>
<proteinExistence type="predicted"/>
<keyword evidence="11" id="KW-1053">Target membrane</keyword>
<dbReference type="GO" id="GO:0090729">
    <property type="term" value="F:toxin activity"/>
    <property type="evidence" value="ECO:0007669"/>
    <property type="project" value="UniProtKB-KW"/>
</dbReference>
<feature type="repeat" description="ANK" evidence="12">
    <location>
        <begin position="337"/>
        <end position="369"/>
    </location>
</feature>
<keyword evidence="9" id="KW-0638">Presynaptic neurotoxin</keyword>
<evidence type="ECO:0000256" key="8">
    <source>
        <dbReference type="ARBA" id="ARBA00022737"/>
    </source>
</evidence>
<evidence type="ECO:0000256" key="2">
    <source>
        <dbReference type="ARBA" id="ARBA00004613"/>
    </source>
</evidence>
<feature type="repeat" description="ANK" evidence="12">
    <location>
        <begin position="797"/>
        <end position="829"/>
    </location>
</feature>
<dbReference type="OrthoDB" id="6437424at2759"/>
<dbReference type="PROSITE" id="PS50088">
    <property type="entry name" value="ANK_REPEAT"/>
    <property type="match status" value="15"/>
</dbReference>
<dbReference type="PROSITE" id="PS50297">
    <property type="entry name" value="ANK_REP_REGION"/>
    <property type="match status" value="14"/>
</dbReference>
<feature type="repeat" description="ANK" evidence="12">
    <location>
        <begin position="762"/>
        <end position="794"/>
    </location>
</feature>
<dbReference type="PANTHER" id="PTHR24126:SF14">
    <property type="entry name" value="ANK_REP_REGION DOMAIN-CONTAINING PROTEIN"/>
    <property type="match status" value="1"/>
</dbReference>
<dbReference type="Proteomes" id="UP000887013">
    <property type="component" value="Unassembled WGS sequence"/>
</dbReference>
<dbReference type="SUPFAM" id="SSF48403">
    <property type="entry name" value="Ankyrin repeat"/>
    <property type="match status" value="3"/>
</dbReference>
<feature type="repeat" description="ANK" evidence="12">
    <location>
        <begin position="73"/>
        <end position="105"/>
    </location>
</feature>
<organism evidence="13 14">
    <name type="scientific">Nephila pilipes</name>
    <name type="common">Giant wood spider</name>
    <name type="synonym">Nephila maculata</name>
    <dbReference type="NCBI Taxonomy" id="299642"/>
    <lineage>
        <taxon>Eukaryota</taxon>
        <taxon>Metazoa</taxon>
        <taxon>Ecdysozoa</taxon>
        <taxon>Arthropoda</taxon>
        <taxon>Chelicerata</taxon>
        <taxon>Arachnida</taxon>
        <taxon>Araneae</taxon>
        <taxon>Araneomorphae</taxon>
        <taxon>Entelegynae</taxon>
        <taxon>Araneoidea</taxon>
        <taxon>Nephilidae</taxon>
        <taxon>Nephila</taxon>
    </lineage>
</organism>
<dbReference type="Pfam" id="PF12796">
    <property type="entry name" value="Ank_2"/>
    <property type="match status" value="6"/>
</dbReference>
<evidence type="ECO:0000256" key="9">
    <source>
        <dbReference type="ARBA" id="ARBA00023028"/>
    </source>
</evidence>
<feature type="repeat" description="ANK" evidence="12">
    <location>
        <begin position="566"/>
        <end position="598"/>
    </location>
</feature>
<dbReference type="InterPro" id="IPR002110">
    <property type="entry name" value="Ankyrin_rpt"/>
</dbReference>
<protein>
    <submittedName>
        <fullName evidence="13">Uncharacterized protein</fullName>
    </submittedName>
</protein>
<evidence type="ECO:0000256" key="1">
    <source>
        <dbReference type="ARBA" id="ARBA00004175"/>
    </source>
</evidence>
<dbReference type="PRINTS" id="PR01415">
    <property type="entry name" value="ANKYRIN"/>
</dbReference>
<dbReference type="Gene3D" id="1.25.40.10">
    <property type="entry name" value="Tetratricopeptide repeat domain"/>
    <property type="match status" value="1"/>
</dbReference>
<gene>
    <name evidence="13" type="ORF">NPIL_568051</name>
</gene>
<sequence length="848" mass="94219">MRRVDQELFNAVEQGNLSEIEKCLNRGANVLARDSHHTVLHSAVRSDNGEVVKLVLNKIKETQGPYIDAKDTEGDTPLMWTAETGYVNAAQVLLEYGANVEVKNNNGMTALHWAAKKNHIGVLKLLIDKRANVNVQDNHGQTPSDCARKEGHGEIVGYLVFSAAEVFREQGKYNKAWQTYQEAFDIQEVVLGPNHLDTLRTRHNMARVLSDQGSVNAANYGRVLYSGWGENPPQDIRDKIDEFFNKKIPNDLFVIKEEHEDKNVYHYVLVDPDKKEVLQEQSKMGSAFIREIEDYGRILYSGWGQDPPESISDRIERIYFCTNERDLKEEFDNLSVKDDNALHDAARNGELEKVRYLIRKGANVNSADKNGWTSLHYAAYVGNLEVVKYLMDSWANLHVKDTVCGRKPVHIAAREGHIDVIELFLNRGVKVSDADENSWAPLHYAAWNGHQRVIEFLLSNGVDVDDTNKNGWTPLHCAAGSGNLEIVKFLIERGANINARNNDGKIPLDIARANGQIEIIDILDGRNTERKSPTYTSLHDAAKDGDLEAVKYLIRRSAGVNDPNEDGWTPLHCAASAGELEVAEFLISKGANTHAEDNTTAGKKPIHVAAIEEFLLDRGANVNDSDKDNWTPLHYAAQEGQLGVVRFLISKRANVHAKNTYGAKPIHIAAMGGSQEIIEFLLSNGASVDDTNKNGETPLHYAASEGRLEIVKFLIDKGANINAKDIVTGKKPIHSAAKSGHKNVIEFFLISRKINVDDTDDCSATPLQYAIVGNQLEIVKFLVNRGANIHNIIKDGTDEKPIHVAAMKCSQEIIEFLLSNGASVDDTNKNGETPLHYAASEAEEIVKF</sequence>
<feature type="repeat" description="ANK" evidence="12">
    <location>
        <begin position="370"/>
        <end position="402"/>
    </location>
</feature>
<evidence type="ECO:0000256" key="10">
    <source>
        <dbReference type="ARBA" id="ARBA00023043"/>
    </source>
</evidence>
<evidence type="ECO:0000256" key="4">
    <source>
        <dbReference type="ARBA" id="ARBA00022525"/>
    </source>
</evidence>
<keyword evidence="7" id="KW-0528">Neurotoxin</keyword>
<dbReference type="Gene3D" id="1.25.40.20">
    <property type="entry name" value="Ankyrin repeat-containing domain"/>
    <property type="match status" value="9"/>
</dbReference>
<dbReference type="GO" id="GO:0005576">
    <property type="term" value="C:extracellular region"/>
    <property type="evidence" value="ECO:0007669"/>
    <property type="project" value="UniProtKB-SubCell"/>
</dbReference>
<dbReference type="Pfam" id="PF13637">
    <property type="entry name" value="Ank_4"/>
    <property type="match status" value="2"/>
</dbReference>
<evidence type="ECO:0000256" key="7">
    <source>
        <dbReference type="ARBA" id="ARBA00022699"/>
    </source>
</evidence>
<feature type="repeat" description="ANK" evidence="12">
    <location>
        <begin position="404"/>
        <end position="436"/>
    </location>
</feature>
<evidence type="ECO:0000313" key="14">
    <source>
        <dbReference type="Proteomes" id="UP000887013"/>
    </source>
</evidence>
<feature type="repeat" description="ANK" evidence="12">
    <location>
        <begin position="628"/>
        <end position="660"/>
    </location>
</feature>
<dbReference type="AlphaFoldDB" id="A0A8X6MHC8"/>
<dbReference type="GO" id="GO:0006887">
    <property type="term" value="P:exocytosis"/>
    <property type="evidence" value="ECO:0007669"/>
    <property type="project" value="UniProtKB-KW"/>
</dbReference>
<reference evidence="13" key="1">
    <citation type="submission" date="2020-08" db="EMBL/GenBank/DDBJ databases">
        <title>Multicomponent nature underlies the extraordinary mechanical properties of spider dragline silk.</title>
        <authorList>
            <person name="Kono N."/>
            <person name="Nakamura H."/>
            <person name="Mori M."/>
            <person name="Yoshida Y."/>
            <person name="Ohtoshi R."/>
            <person name="Malay A.D."/>
            <person name="Moran D.A.P."/>
            <person name="Tomita M."/>
            <person name="Numata K."/>
            <person name="Arakawa K."/>
        </authorList>
    </citation>
    <scope>NUCLEOTIDE SEQUENCE</scope>
</reference>
<comment type="subcellular location">
    <subcellularLocation>
        <location evidence="2">Secreted</location>
    </subcellularLocation>
    <subcellularLocation>
        <location evidence="1">Target cell membrane</location>
    </subcellularLocation>
</comment>
<evidence type="ECO:0000313" key="13">
    <source>
        <dbReference type="EMBL" id="GFS56364.1"/>
    </source>
</evidence>
<keyword evidence="6" id="KW-0800">Toxin</keyword>
<keyword evidence="3" id="KW-0268">Exocytosis</keyword>
<evidence type="ECO:0000256" key="11">
    <source>
        <dbReference type="ARBA" id="ARBA00023298"/>
    </source>
</evidence>
<dbReference type="InterPro" id="IPR011990">
    <property type="entry name" value="TPR-like_helical_dom_sf"/>
</dbReference>
<feature type="repeat" description="ANK" evidence="12">
    <location>
        <begin position="470"/>
        <end position="502"/>
    </location>
</feature>
<feature type="repeat" description="ANK" evidence="12">
    <location>
        <begin position="106"/>
        <end position="138"/>
    </location>
</feature>
<comment type="caution">
    <text evidence="13">The sequence shown here is derived from an EMBL/GenBank/DDBJ whole genome shotgun (WGS) entry which is preliminary data.</text>
</comment>